<dbReference type="PROSITE" id="PS00356">
    <property type="entry name" value="HTH_LACI_1"/>
    <property type="match status" value="1"/>
</dbReference>
<dbReference type="SMART" id="SM00354">
    <property type="entry name" value="HTH_LACI"/>
    <property type="match status" value="1"/>
</dbReference>
<keyword evidence="1" id="KW-0678">Repressor</keyword>
<evidence type="ECO:0000313" key="6">
    <source>
        <dbReference type="EMBL" id="OKL49455.1"/>
    </source>
</evidence>
<dbReference type="InterPro" id="IPR028082">
    <property type="entry name" value="Peripla_BP_I"/>
</dbReference>
<feature type="domain" description="HTH lacI-type" evidence="5">
    <location>
        <begin position="17"/>
        <end position="71"/>
    </location>
</feature>
<dbReference type="SUPFAM" id="SSF53822">
    <property type="entry name" value="Periplasmic binding protein-like I"/>
    <property type="match status" value="1"/>
</dbReference>
<reference evidence="6 7" key="1">
    <citation type="submission" date="2016-11" db="EMBL/GenBank/DDBJ databases">
        <title>Actinomyces gypaetusis sp. nov. isolated from the vulture Gypaetus barbatus in Qinghai Tibet Plateau China.</title>
        <authorList>
            <person name="Meng X."/>
        </authorList>
    </citation>
    <scope>NUCLEOTIDE SEQUENCE [LARGE SCALE GENOMIC DNA]</scope>
    <source>
        <strain evidence="6 7">VUL4_2</strain>
    </source>
</reference>
<evidence type="ECO:0000259" key="5">
    <source>
        <dbReference type="PROSITE" id="PS50932"/>
    </source>
</evidence>
<dbReference type="InterPro" id="IPR010982">
    <property type="entry name" value="Lambda_DNA-bd_dom_sf"/>
</dbReference>
<protein>
    <recommendedName>
        <fullName evidence="5">HTH lacI-type domain-containing protein</fullName>
    </recommendedName>
</protein>
<proteinExistence type="predicted"/>
<dbReference type="EMBL" id="MQSV01000001">
    <property type="protein sequence ID" value="OKL49455.1"/>
    <property type="molecule type" value="Genomic_DNA"/>
</dbReference>
<dbReference type="OrthoDB" id="37081at2"/>
<evidence type="ECO:0000256" key="1">
    <source>
        <dbReference type="ARBA" id="ARBA00022491"/>
    </source>
</evidence>
<keyword evidence="2" id="KW-0805">Transcription regulation</keyword>
<evidence type="ECO:0000313" key="7">
    <source>
        <dbReference type="Proteomes" id="UP000186785"/>
    </source>
</evidence>
<dbReference type="GO" id="GO:0003700">
    <property type="term" value="F:DNA-binding transcription factor activity"/>
    <property type="evidence" value="ECO:0007669"/>
    <property type="project" value="TreeGrafter"/>
</dbReference>
<gene>
    <name evidence="6" type="ORF">BSR29_00355</name>
</gene>
<keyword evidence="4" id="KW-0804">Transcription</keyword>
<dbReference type="PANTHER" id="PTHR30146">
    <property type="entry name" value="LACI-RELATED TRANSCRIPTIONAL REPRESSOR"/>
    <property type="match status" value="1"/>
</dbReference>
<dbReference type="GO" id="GO:0000976">
    <property type="term" value="F:transcription cis-regulatory region binding"/>
    <property type="evidence" value="ECO:0007669"/>
    <property type="project" value="TreeGrafter"/>
</dbReference>
<dbReference type="PROSITE" id="PS50932">
    <property type="entry name" value="HTH_LACI_2"/>
    <property type="match status" value="1"/>
</dbReference>
<name>A0A1Q5PPW4_9ACTO</name>
<dbReference type="Gene3D" id="3.40.50.2300">
    <property type="match status" value="2"/>
</dbReference>
<dbReference type="CDD" id="cd01392">
    <property type="entry name" value="HTH_LacI"/>
    <property type="match status" value="1"/>
</dbReference>
<accession>A0A1Q5PPW4</accession>
<dbReference type="Pfam" id="PF00356">
    <property type="entry name" value="LacI"/>
    <property type="match status" value="1"/>
</dbReference>
<dbReference type="InterPro" id="IPR000843">
    <property type="entry name" value="HTH_LacI"/>
</dbReference>
<dbReference type="SUPFAM" id="SSF47413">
    <property type="entry name" value="lambda repressor-like DNA-binding domains"/>
    <property type="match status" value="1"/>
</dbReference>
<evidence type="ECO:0000256" key="4">
    <source>
        <dbReference type="ARBA" id="ARBA00023163"/>
    </source>
</evidence>
<evidence type="ECO:0000256" key="2">
    <source>
        <dbReference type="ARBA" id="ARBA00023015"/>
    </source>
</evidence>
<dbReference type="Proteomes" id="UP000186785">
    <property type="component" value="Unassembled WGS sequence"/>
</dbReference>
<keyword evidence="7" id="KW-1185">Reference proteome</keyword>
<dbReference type="Pfam" id="PF13377">
    <property type="entry name" value="Peripla_BP_3"/>
    <property type="match status" value="1"/>
</dbReference>
<dbReference type="STRING" id="1921764.BSR28_02120"/>
<dbReference type="AlphaFoldDB" id="A0A1Q5PPW4"/>
<dbReference type="RefSeq" id="WP_073708346.1">
    <property type="nucleotide sequence ID" value="NZ_MQSV01000001.1"/>
</dbReference>
<organism evidence="6 7">
    <name type="scientific">Boudabousia liubingyangii</name>
    <dbReference type="NCBI Taxonomy" id="1921764"/>
    <lineage>
        <taxon>Bacteria</taxon>
        <taxon>Bacillati</taxon>
        <taxon>Actinomycetota</taxon>
        <taxon>Actinomycetes</taxon>
        <taxon>Actinomycetales</taxon>
        <taxon>Actinomycetaceae</taxon>
        <taxon>Boudabousia</taxon>
    </lineage>
</organism>
<dbReference type="PANTHER" id="PTHR30146:SF95">
    <property type="entry name" value="RIBOSE OPERON REPRESSOR"/>
    <property type="match status" value="1"/>
</dbReference>
<dbReference type="Gene3D" id="1.10.260.40">
    <property type="entry name" value="lambda repressor-like DNA-binding domains"/>
    <property type="match status" value="1"/>
</dbReference>
<dbReference type="PRINTS" id="PR00036">
    <property type="entry name" value="HTHLACI"/>
</dbReference>
<sequence length="346" mass="38293">MDVKAEFKDIFDGHRSPTIGDVAKLAGVSITTISRVMNDRGAVSATTRTAVTDAMRILGYRPNSVARSLRQQKTNSVALVFPTMCDAYYVDLSAAVEMFVLEAGMQPLTFNTCLDEEHDKRVIDTLLNARVDGVICGAPLDFLPDFPFGKLPLVTMSQPQMDPGIPNIQCDNTESGARAAKHFAQTGSKQAVILRPIGTDHDPRRKGFQLGAKLEDLPIRELTIAHNVSPQKLEQDIARQLDQLHEEIPLDAVFTTADFFAPMVLKWAKDRNLEVPEDLQVIGFDGASFTQQMMPQLSTFRQPYEELARRAVKALTQLIQGEEVTVDTAPAAVFVPRKTTRKVPEK</sequence>
<keyword evidence="3" id="KW-0238">DNA-binding</keyword>
<comment type="caution">
    <text evidence="6">The sequence shown here is derived from an EMBL/GenBank/DDBJ whole genome shotgun (WGS) entry which is preliminary data.</text>
</comment>
<dbReference type="InterPro" id="IPR046335">
    <property type="entry name" value="LacI/GalR-like_sensor"/>
</dbReference>
<evidence type="ECO:0000256" key="3">
    <source>
        <dbReference type="ARBA" id="ARBA00023125"/>
    </source>
</evidence>